<evidence type="ECO:0000259" key="1">
    <source>
        <dbReference type="Pfam" id="PF14564"/>
    </source>
</evidence>
<protein>
    <recommendedName>
        <fullName evidence="1">Calcium-dependent cell adhesion molecule 1 membrane-binding domain-containing protein</fullName>
    </recommendedName>
</protein>
<dbReference type="PATRIC" id="fig|1239307.3.peg.485"/>
<dbReference type="EMBL" id="CP006569">
    <property type="protein sequence ID" value="AHF75560.1"/>
    <property type="molecule type" value="Genomic_DNA"/>
</dbReference>
<dbReference type="InterPro" id="IPR029283">
    <property type="entry name" value="Membrane-bd"/>
</dbReference>
<dbReference type="AlphaFoldDB" id="W0HTL8"/>
<feature type="domain" description="Calcium-dependent cell adhesion molecule 1 membrane-binding" evidence="1">
    <location>
        <begin position="12"/>
        <end position="125"/>
    </location>
</feature>
<organism evidence="2 3">
    <name type="scientific">Sodalis praecaptivus</name>
    <dbReference type="NCBI Taxonomy" id="1239307"/>
    <lineage>
        <taxon>Bacteria</taxon>
        <taxon>Pseudomonadati</taxon>
        <taxon>Pseudomonadota</taxon>
        <taxon>Gammaproteobacteria</taxon>
        <taxon>Enterobacterales</taxon>
        <taxon>Bruguierivoracaceae</taxon>
        <taxon>Sodalis</taxon>
    </lineage>
</organism>
<dbReference type="RefSeq" id="WP_025420695.1">
    <property type="nucleotide sequence ID" value="NZ_CP006569.1"/>
</dbReference>
<evidence type="ECO:0000313" key="3">
    <source>
        <dbReference type="Proteomes" id="UP000019028"/>
    </source>
</evidence>
<sequence length="130" mass="14338">MSITQGKDGFTLNIRLVDNINNEEGKFKMSFSGGRLGIVEDIKSVKGLGELGYTPLTPVTEATLYECNVSVARYPENDLHITGKIGIRIDPMMETVRIVNSEFKGPGNIELVAQKVGKDKIDFVVYSISR</sequence>
<name>W0HTL8_9GAMM</name>
<dbReference type="OrthoDB" id="9814657at2"/>
<accession>W0HTL8</accession>
<proteinExistence type="predicted"/>
<dbReference type="Pfam" id="PF14564">
    <property type="entry name" value="Membrane_bind"/>
    <property type="match status" value="1"/>
</dbReference>
<keyword evidence="3" id="KW-1185">Reference proteome</keyword>
<dbReference type="KEGG" id="sod:Sant_0455"/>
<dbReference type="Proteomes" id="UP000019028">
    <property type="component" value="Chromosome"/>
</dbReference>
<evidence type="ECO:0000313" key="2">
    <source>
        <dbReference type="EMBL" id="AHF75560.1"/>
    </source>
</evidence>
<reference evidence="2 3" key="1">
    <citation type="journal article" date="2014" name="Genome Biol. Evol.">
        <title>Genome degeneration and adaptation in a nascent stage of symbiosis.</title>
        <authorList>
            <person name="Oakeson K.F."/>
            <person name="Gil R."/>
            <person name="Clayton A.L."/>
            <person name="Dunn D.M."/>
            <person name="von Niederhausern A.C."/>
            <person name="Hamil C."/>
            <person name="Aoyagi A."/>
            <person name="Duval B."/>
            <person name="Baca A."/>
            <person name="Silva F.J."/>
            <person name="Vallier A."/>
            <person name="Jackson D.G."/>
            <person name="Latorre A."/>
            <person name="Weiss R.B."/>
            <person name="Heddi A."/>
            <person name="Moya A."/>
            <person name="Dale C."/>
        </authorList>
    </citation>
    <scope>NUCLEOTIDE SEQUENCE [LARGE SCALE GENOMIC DNA]</scope>
    <source>
        <strain evidence="2 3">HS1</strain>
    </source>
</reference>
<gene>
    <name evidence="2" type="ORF">Sant_0455</name>
</gene>
<dbReference type="HOGENOM" id="CLU_1936721_0_0_6"/>